<evidence type="ECO:0000313" key="10">
    <source>
        <dbReference type="EMBL" id="GMH27511.1"/>
    </source>
</evidence>
<feature type="compositionally biased region" description="Low complexity" evidence="7">
    <location>
        <begin position="123"/>
        <end position="157"/>
    </location>
</feature>
<evidence type="ECO:0000256" key="3">
    <source>
        <dbReference type="ARBA" id="ARBA00022763"/>
    </source>
</evidence>
<dbReference type="SMART" id="SM00165">
    <property type="entry name" value="UBA"/>
    <property type="match status" value="2"/>
</dbReference>
<dbReference type="SUPFAM" id="SSF101238">
    <property type="entry name" value="XPC-binding domain"/>
    <property type="match status" value="1"/>
</dbReference>
<feature type="compositionally biased region" description="Polar residues" evidence="7">
    <location>
        <begin position="246"/>
        <end position="259"/>
    </location>
</feature>
<dbReference type="PANTHER" id="PTHR10621:SF35">
    <property type="entry name" value="UBIQUITIN RECEPTOR RAD23C"/>
    <property type="match status" value="1"/>
</dbReference>
<name>A0AAD3Y5G8_NEPGR</name>
<dbReference type="SMART" id="SM00213">
    <property type="entry name" value="UBQ"/>
    <property type="match status" value="1"/>
</dbReference>
<dbReference type="FunFam" id="3.10.20.90:FF:000069">
    <property type="entry name" value="UV excision repair protein RAD23"/>
    <property type="match status" value="1"/>
</dbReference>
<dbReference type="NCBIfam" id="TIGR00601">
    <property type="entry name" value="rad23"/>
    <property type="match status" value="1"/>
</dbReference>
<dbReference type="PRINTS" id="PR01839">
    <property type="entry name" value="RAD23PROTEIN"/>
</dbReference>
<comment type="similarity">
    <text evidence="1 6">Belongs to the RAD23 family.</text>
</comment>
<dbReference type="Pfam" id="PF00627">
    <property type="entry name" value="UBA"/>
    <property type="match status" value="2"/>
</dbReference>
<dbReference type="GO" id="GO:0070628">
    <property type="term" value="F:proteasome binding"/>
    <property type="evidence" value="ECO:0007669"/>
    <property type="project" value="TreeGrafter"/>
</dbReference>
<organism evidence="10 11">
    <name type="scientific">Nepenthes gracilis</name>
    <name type="common">Slender pitcher plant</name>
    <dbReference type="NCBI Taxonomy" id="150966"/>
    <lineage>
        <taxon>Eukaryota</taxon>
        <taxon>Viridiplantae</taxon>
        <taxon>Streptophyta</taxon>
        <taxon>Embryophyta</taxon>
        <taxon>Tracheophyta</taxon>
        <taxon>Spermatophyta</taxon>
        <taxon>Magnoliopsida</taxon>
        <taxon>eudicotyledons</taxon>
        <taxon>Gunneridae</taxon>
        <taxon>Pentapetalae</taxon>
        <taxon>Caryophyllales</taxon>
        <taxon>Nepenthaceae</taxon>
        <taxon>Nepenthes</taxon>
    </lineage>
</organism>
<dbReference type="FunFam" id="1.10.10.540:FF:000001">
    <property type="entry name" value="UV excision repair protein RAD23 B"/>
    <property type="match status" value="1"/>
</dbReference>
<feature type="domain" description="UBA" evidence="8">
    <location>
        <begin position="369"/>
        <end position="404"/>
    </location>
</feature>
<dbReference type="Pfam" id="PF09280">
    <property type="entry name" value="XPC-binding"/>
    <property type="match status" value="1"/>
</dbReference>
<feature type="region of interest" description="Disordered" evidence="7">
    <location>
        <begin position="233"/>
        <end position="261"/>
    </location>
</feature>
<sequence length="480" mass="51794">MKRRCQPDAKIYVDLSIFLWKSKSPRTESEFDDRNPSCAPLTIPSFWYLSASSGTHFEIEVKPEDTVANLKKNIETVQGVGVFPAAQQMLIHQGKVLKDSTTLEENKVAENSLVVIMLTKNKSSTGEGSSASASPTPKGPATAAPPAKITLPTTPTSNPTPPPVSDATLSESDVYGQAASNLVAGSNLEKTIQQILDIGGGAWDRDTVIHALRAAYNNPERAVEYLYSGIPEQADGPPLPRPPVTGQLTGSLSAATQQPHVPPGGPNANPLNLFPQGLPNIGSNARGAGALDFLRNSQQFQALRAMVQANPQILQPMLQELGKQNPNLMRLIQEHQADFLRLINEPVEGRESNVLEQLAGAMPQAIQVTTEEHEAIERLESMGFDRATVLEAYFACNKNEKGATVSSPSPAEASLLLLRDSVTCFSLVGYRDIALLWTSIPMGNHPSELVSAFACSHRFSSCGAEWENQEKWLPGDAISK</sequence>
<evidence type="ECO:0000259" key="9">
    <source>
        <dbReference type="PROSITE" id="PS50053"/>
    </source>
</evidence>
<feature type="region of interest" description="Disordered" evidence="7">
    <location>
        <begin position="123"/>
        <end position="169"/>
    </location>
</feature>
<dbReference type="InterPro" id="IPR015360">
    <property type="entry name" value="XPC-bd"/>
</dbReference>
<dbReference type="InterPro" id="IPR036353">
    <property type="entry name" value="XPC-bd_sf"/>
</dbReference>
<dbReference type="CDD" id="cd14379">
    <property type="entry name" value="UBA1_Rad23_plant"/>
    <property type="match status" value="1"/>
</dbReference>
<dbReference type="InterPro" id="IPR004806">
    <property type="entry name" value="Rad23"/>
</dbReference>
<protein>
    <recommendedName>
        <fullName evidence="6">Ubiquitin receptor RAD23</fullName>
    </recommendedName>
    <alternativeName>
        <fullName evidence="6">DNA repair protein RAD23</fullName>
    </alternativeName>
</protein>
<evidence type="ECO:0000313" key="11">
    <source>
        <dbReference type="Proteomes" id="UP001279734"/>
    </source>
</evidence>
<keyword evidence="11" id="KW-1185">Reference proteome</keyword>
<evidence type="ECO:0000256" key="7">
    <source>
        <dbReference type="SAM" id="MobiDB-lite"/>
    </source>
</evidence>
<dbReference type="Gene3D" id="3.10.20.90">
    <property type="entry name" value="Phosphatidylinositol 3-kinase Catalytic Subunit, Chain A, domain 1"/>
    <property type="match status" value="1"/>
</dbReference>
<dbReference type="InterPro" id="IPR009060">
    <property type="entry name" value="UBA-like_sf"/>
</dbReference>
<dbReference type="AlphaFoldDB" id="A0AAD3Y5G8"/>
<dbReference type="GO" id="GO:0005829">
    <property type="term" value="C:cytosol"/>
    <property type="evidence" value="ECO:0007669"/>
    <property type="project" value="TreeGrafter"/>
</dbReference>
<proteinExistence type="inferred from homology"/>
<keyword evidence="5 6" id="KW-0539">Nucleus</keyword>
<dbReference type="EMBL" id="BSYO01000033">
    <property type="protein sequence ID" value="GMH27511.1"/>
    <property type="molecule type" value="Genomic_DNA"/>
</dbReference>
<dbReference type="Proteomes" id="UP001279734">
    <property type="component" value="Unassembled WGS sequence"/>
</dbReference>
<comment type="caution">
    <text evidence="10">The sequence shown here is derived from an EMBL/GenBank/DDBJ whole genome shotgun (WGS) entry which is preliminary data.</text>
</comment>
<dbReference type="InterPro" id="IPR015940">
    <property type="entry name" value="UBA"/>
</dbReference>
<dbReference type="FunFam" id="1.10.8.10:FF:000002">
    <property type="entry name" value="UV excision repair protein RAD23 homolog"/>
    <property type="match status" value="1"/>
</dbReference>
<dbReference type="GO" id="GO:0003684">
    <property type="term" value="F:damaged DNA binding"/>
    <property type="evidence" value="ECO:0007669"/>
    <property type="project" value="UniProtKB-UniRule"/>
</dbReference>
<dbReference type="PROSITE" id="PS50030">
    <property type="entry name" value="UBA"/>
    <property type="match status" value="2"/>
</dbReference>
<evidence type="ECO:0000259" key="8">
    <source>
        <dbReference type="PROSITE" id="PS50030"/>
    </source>
</evidence>
<keyword evidence="4 6" id="KW-0234">DNA repair</keyword>
<comment type="subcellular location">
    <subcellularLocation>
        <location evidence="6">Nucleus</location>
    </subcellularLocation>
    <subcellularLocation>
        <location evidence="6">Cytoplasm</location>
    </subcellularLocation>
</comment>
<keyword evidence="3 6" id="KW-0227">DNA damage</keyword>
<dbReference type="Gene3D" id="1.10.8.10">
    <property type="entry name" value="DNA helicase RuvA subunit, C-terminal domain"/>
    <property type="match status" value="2"/>
</dbReference>
<reference evidence="10" key="1">
    <citation type="submission" date="2023-05" db="EMBL/GenBank/DDBJ databases">
        <title>Nepenthes gracilis genome sequencing.</title>
        <authorList>
            <person name="Fukushima K."/>
        </authorList>
    </citation>
    <scope>NUCLEOTIDE SEQUENCE</scope>
    <source>
        <strain evidence="10">SING2019-196</strain>
    </source>
</reference>
<dbReference type="CDD" id="cd01805">
    <property type="entry name" value="Ubl_Rad23"/>
    <property type="match status" value="1"/>
</dbReference>
<comment type="function">
    <text evidence="6">Multiubiquitin chain receptor involved in modulation of proteasomal degradation. Involved in nucleotide excision repair.</text>
</comment>
<dbReference type="GO" id="GO:0043161">
    <property type="term" value="P:proteasome-mediated ubiquitin-dependent protein catabolic process"/>
    <property type="evidence" value="ECO:0007669"/>
    <property type="project" value="UniProtKB-UniRule"/>
</dbReference>
<evidence type="ECO:0000256" key="4">
    <source>
        <dbReference type="ARBA" id="ARBA00023204"/>
    </source>
</evidence>
<dbReference type="InterPro" id="IPR006636">
    <property type="entry name" value="STI1_HS-bd"/>
</dbReference>
<dbReference type="SUPFAM" id="SSF46934">
    <property type="entry name" value="UBA-like"/>
    <property type="match status" value="2"/>
</dbReference>
<dbReference type="SUPFAM" id="SSF54236">
    <property type="entry name" value="Ubiquitin-like"/>
    <property type="match status" value="1"/>
</dbReference>
<evidence type="ECO:0000256" key="6">
    <source>
        <dbReference type="RuleBase" id="RU367049"/>
    </source>
</evidence>
<dbReference type="GO" id="GO:0031593">
    <property type="term" value="F:polyubiquitin modification-dependent protein binding"/>
    <property type="evidence" value="ECO:0007669"/>
    <property type="project" value="UniProtKB-UniRule"/>
</dbReference>
<dbReference type="SMART" id="SM00727">
    <property type="entry name" value="STI1"/>
    <property type="match status" value="1"/>
</dbReference>
<dbReference type="InterPro" id="IPR029071">
    <property type="entry name" value="Ubiquitin-like_domsf"/>
</dbReference>
<dbReference type="PROSITE" id="PS50053">
    <property type="entry name" value="UBIQUITIN_2"/>
    <property type="match status" value="1"/>
</dbReference>
<dbReference type="InterPro" id="IPR000626">
    <property type="entry name" value="Ubiquitin-like_dom"/>
</dbReference>
<dbReference type="Pfam" id="PF00240">
    <property type="entry name" value="ubiquitin"/>
    <property type="match status" value="1"/>
</dbReference>
<keyword evidence="6" id="KW-0963">Cytoplasm</keyword>
<feature type="domain" description="Ubiquitin-like" evidence="9">
    <location>
        <begin position="49"/>
        <end position="123"/>
    </location>
</feature>
<dbReference type="FunFam" id="1.10.8.10:FF:000003">
    <property type="entry name" value="UV excision repair protein RAD23 homolog"/>
    <property type="match status" value="1"/>
</dbReference>
<accession>A0AAD3Y5G8</accession>
<dbReference type="GO" id="GO:0043130">
    <property type="term" value="F:ubiquitin binding"/>
    <property type="evidence" value="ECO:0007669"/>
    <property type="project" value="UniProtKB-UniRule"/>
</dbReference>
<dbReference type="Gene3D" id="1.10.10.540">
    <property type="entry name" value="XPC-binding domain"/>
    <property type="match status" value="1"/>
</dbReference>
<dbReference type="GO" id="GO:0005654">
    <property type="term" value="C:nucleoplasm"/>
    <property type="evidence" value="ECO:0007669"/>
    <property type="project" value="TreeGrafter"/>
</dbReference>
<dbReference type="GO" id="GO:0006289">
    <property type="term" value="P:nucleotide-excision repair"/>
    <property type="evidence" value="ECO:0007669"/>
    <property type="project" value="UniProtKB-UniRule"/>
</dbReference>
<dbReference type="PANTHER" id="PTHR10621">
    <property type="entry name" value="UV EXCISION REPAIR PROTEIN RAD23"/>
    <property type="match status" value="1"/>
</dbReference>
<keyword evidence="2" id="KW-0677">Repeat</keyword>
<evidence type="ECO:0000256" key="1">
    <source>
        <dbReference type="ARBA" id="ARBA00009878"/>
    </source>
</evidence>
<feature type="domain" description="UBA" evidence="8">
    <location>
        <begin position="186"/>
        <end position="229"/>
    </location>
</feature>
<evidence type="ECO:0000256" key="5">
    <source>
        <dbReference type="ARBA" id="ARBA00023242"/>
    </source>
</evidence>
<gene>
    <name evidence="10" type="ORF">Nepgr_029354</name>
</gene>
<evidence type="ECO:0000256" key="2">
    <source>
        <dbReference type="ARBA" id="ARBA00022737"/>
    </source>
</evidence>